<feature type="compositionally biased region" description="Polar residues" evidence="6">
    <location>
        <begin position="4339"/>
        <end position="4348"/>
    </location>
</feature>
<dbReference type="PROSITE" id="PS00019">
    <property type="entry name" value="ACTININ_1"/>
    <property type="match status" value="1"/>
</dbReference>
<feature type="compositionally biased region" description="Basic and acidic residues" evidence="6">
    <location>
        <begin position="4498"/>
        <end position="4510"/>
    </location>
</feature>
<feature type="compositionally biased region" description="Polar residues" evidence="6">
    <location>
        <begin position="4261"/>
        <end position="4272"/>
    </location>
</feature>
<feature type="compositionally biased region" description="Basic and acidic residues" evidence="6">
    <location>
        <begin position="4983"/>
        <end position="4998"/>
    </location>
</feature>
<feature type="compositionally biased region" description="Low complexity" evidence="6">
    <location>
        <begin position="1006"/>
        <end position="1019"/>
    </location>
</feature>
<dbReference type="Proteomes" id="UP000693946">
    <property type="component" value="Linkage Group LG16"/>
</dbReference>
<feature type="compositionally biased region" description="Polar residues" evidence="6">
    <location>
        <begin position="7452"/>
        <end position="7463"/>
    </location>
</feature>
<feature type="region of interest" description="Disordered" evidence="6">
    <location>
        <begin position="4003"/>
        <end position="4404"/>
    </location>
</feature>
<dbReference type="InterPro" id="IPR057057">
    <property type="entry name" value="Spectrin_SYNE1"/>
</dbReference>
<gene>
    <name evidence="8" type="ORF">JOB18_010269</name>
</gene>
<feature type="region of interest" description="Disordered" evidence="6">
    <location>
        <begin position="4698"/>
        <end position="4723"/>
    </location>
</feature>
<evidence type="ECO:0000256" key="1">
    <source>
        <dbReference type="ARBA" id="ARBA00004308"/>
    </source>
</evidence>
<keyword evidence="9" id="KW-1185">Reference proteome</keyword>
<evidence type="ECO:0000256" key="2">
    <source>
        <dbReference type="ARBA" id="ARBA00022553"/>
    </source>
</evidence>
<feature type="compositionally biased region" description="Polar residues" evidence="6">
    <location>
        <begin position="1139"/>
        <end position="1148"/>
    </location>
</feature>
<feature type="coiled-coil region" evidence="5">
    <location>
        <begin position="7346"/>
        <end position="7373"/>
    </location>
</feature>
<accession>A0AAV6S0Y5</accession>
<feature type="compositionally biased region" description="Low complexity" evidence="6">
    <location>
        <begin position="1031"/>
        <end position="1046"/>
    </location>
</feature>
<feature type="coiled-coil region" evidence="5">
    <location>
        <begin position="3340"/>
        <end position="3370"/>
    </location>
</feature>
<feature type="region of interest" description="Disordered" evidence="6">
    <location>
        <begin position="4584"/>
        <end position="4607"/>
    </location>
</feature>
<feature type="region of interest" description="Disordered" evidence="6">
    <location>
        <begin position="7497"/>
        <end position="7623"/>
    </location>
</feature>
<comment type="subcellular location">
    <subcellularLocation>
        <location evidence="1">Endomembrane system</location>
    </subcellularLocation>
</comment>
<feature type="compositionally biased region" description="Basic and acidic residues" evidence="6">
    <location>
        <begin position="4243"/>
        <end position="4260"/>
    </location>
</feature>
<dbReference type="PANTHER" id="PTHR14514">
    <property type="entry name" value="PKA ANCHORING PROTEIN"/>
    <property type="match status" value="1"/>
</dbReference>
<feature type="compositionally biased region" description="Polar residues" evidence="6">
    <location>
        <begin position="7599"/>
        <end position="7623"/>
    </location>
</feature>
<feature type="coiled-coil region" evidence="5">
    <location>
        <begin position="6525"/>
        <end position="6559"/>
    </location>
</feature>
<evidence type="ECO:0000256" key="6">
    <source>
        <dbReference type="SAM" id="MobiDB-lite"/>
    </source>
</evidence>
<dbReference type="EMBL" id="JAGKHQ010000008">
    <property type="protein sequence ID" value="KAG7509987.1"/>
    <property type="molecule type" value="Genomic_DNA"/>
</dbReference>
<feature type="region of interest" description="Disordered" evidence="6">
    <location>
        <begin position="5272"/>
        <end position="5303"/>
    </location>
</feature>
<feature type="region of interest" description="Disordered" evidence="6">
    <location>
        <begin position="5348"/>
        <end position="5381"/>
    </location>
</feature>
<feature type="compositionally biased region" description="Basic and acidic residues" evidence="6">
    <location>
        <begin position="4200"/>
        <end position="4209"/>
    </location>
</feature>
<feature type="region of interest" description="Disordered" evidence="6">
    <location>
        <begin position="4777"/>
        <end position="4803"/>
    </location>
</feature>
<feature type="compositionally biased region" description="Basic and acidic residues" evidence="6">
    <location>
        <begin position="4642"/>
        <end position="4657"/>
    </location>
</feature>
<feature type="compositionally biased region" description="Low complexity" evidence="6">
    <location>
        <begin position="1053"/>
        <end position="1067"/>
    </location>
</feature>
<organism evidence="8 9">
    <name type="scientific">Solea senegalensis</name>
    <name type="common">Senegalese sole</name>
    <dbReference type="NCBI Taxonomy" id="28829"/>
    <lineage>
        <taxon>Eukaryota</taxon>
        <taxon>Metazoa</taxon>
        <taxon>Chordata</taxon>
        <taxon>Craniata</taxon>
        <taxon>Vertebrata</taxon>
        <taxon>Euteleostomi</taxon>
        <taxon>Actinopterygii</taxon>
        <taxon>Neopterygii</taxon>
        <taxon>Teleostei</taxon>
        <taxon>Neoteleostei</taxon>
        <taxon>Acanthomorphata</taxon>
        <taxon>Carangaria</taxon>
        <taxon>Pleuronectiformes</taxon>
        <taxon>Pleuronectoidei</taxon>
        <taxon>Soleidae</taxon>
        <taxon>Solea</taxon>
    </lineage>
</organism>
<feature type="compositionally biased region" description="Basic and acidic residues" evidence="6">
    <location>
        <begin position="3793"/>
        <end position="3811"/>
    </location>
</feature>
<reference evidence="8 9" key="1">
    <citation type="journal article" date="2021" name="Sci. Rep.">
        <title>Chromosome anchoring in Senegalese sole (Solea senegalensis) reveals sex-associated markers and genome rearrangements in flatfish.</title>
        <authorList>
            <person name="Guerrero-Cozar I."/>
            <person name="Gomez-Garrido J."/>
            <person name="Berbel C."/>
            <person name="Martinez-Blanch J.F."/>
            <person name="Alioto T."/>
            <person name="Claros M.G."/>
            <person name="Gagnaire P.A."/>
            <person name="Manchado M."/>
        </authorList>
    </citation>
    <scope>NUCLEOTIDE SEQUENCE [LARGE SCALE GENOMIC DNA]</scope>
    <source>
        <strain evidence="8">Sse05_10M</strain>
    </source>
</reference>
<feature type="compositionally biased region" description="Acidic residues" evidence="6">
    <location>
        <begin position="3700"/>
        <end position="3709"/>
    </location>
</feature>
<evidence type="ECO:0000256" key="4">
    <source>
        <dbReference type="ARBA" id="ARBA00023136"/>
    </source>
</evidence>
<feature type="region of interest" description="Disordered" evidence="6">
    <location>
        <begin position="4966"/>
        <end position="4998"/>
    </location>
</feature>
<keyword evidence="5" id="KW-0175">Coiled coil</keyword>
<feature type="region of interest" description="Disordered" evidence="6">
    <location>
        <begin position="3925"/>
        <end position="3982"/>
    </location>
</feature>
<feature type="coiled-coil region" evidence="5">
    <location>
        <begin position="2629"/>
        <end position="2656"/>
    </location>
</feature>
<feature type="domain" description="Calponin-homology (CH)" evidence="7">
    <location>
        <begin position="167"/>
        <end position="273"/>
    </location>
</feature>
<feature type="compositionally biased region" description="Basic and acidic residues" evidence="6">
    <location>
        <begin position="5102"/>
        <end position="5132"/>
    </location>
</feature>
<dbReference type="PANTHER" id="PTHR14514:SF4">
    <property type="entry name" value="NESPRIN-2"/>
    <property type="match status" value="1"/>
</dbReference>
<dbReference type="Pfam" id="PF00307">
    <property type="entry name" value="CH"/>
    <property type="match status" value="2"/>
</dbReference>
<feature type="coiled-coil region" evidence="5">
    <location>
        <begin position="1628"/>
        <end position="1691"/>
    </location>
</feature>
<feature type="compositionally biased region" description="Polar residues" evidence="6">
    <location>
        <begin position="4707"/>
        <end position="4723"/>
    </location>
</feature>
<feature type="region of interest" description="Disordered" evidence="6">
    <location>
        <begin position="3023"/>
        <end position="3063"/>
    </location>
</feature>
<feature type="compositionally biased region" description="Basic and acidic residues" evidence="6">
    <location>
        <begin position="1123"/>
        <end position="1136"/>
    </location>
</feature>
<feature type="compositionally biased region" description="Basic and acidic residues" evidence="6">
    <location>
        <begin position="5363"/>
        <end position="5381"/>
    </location>
</feature>
<sequence length="7647" mass="862682">MLLQVEQEQIQKRTFTNWVNAQLAKRRPPCRIVDLFNDFRDGSMLLDLLEVMSNQHISRERGRGVFQHRSNIEKALAFLKKKSIKLVNINIPDIIDGRPSIILGLIWTIILQYHIEELASSLSFDSRQSSMESLASLDSRSTLSSCRSASSSPLPPRGSPLHARFRVSAKKALLLWVREQCHRAGCTISVKDFKASWRSGVVFLAILYALRPDLVDLSKARTRSNKQNLEEAFGIAERELRVPRLLEPDDVDVRDPDEKSIMTYVAQFLQYSRELPLTEEEMQTQYLTPVCPSPVNLPVHYTPAISASPLRQATPDRKAQEVTCWLVQAYDELLEGWDSTEGESYSERYHVFQTFLVSFNEQRRPIMPLLTAMRRSPKLSEEQRALREAWDALTEKLREYRIELDTSLPAPLDAVARWLLRAEGALSEEQGDPQDHGRAADEAREKQELLKVCLEEMPQQLKTFQSFQNLDEFGNVIVPTDKIDELKRRFTGVRVTAKYHGVKLEYREQRHTVLDLLGQIRTKLRVWKRPFISPEAVRVLLQEWHELVNTQELTSLLEAALHKLKHISEKYSSKSALAADYQHVSQQVKQLEEDTAVVLEEVTATKSTMGRVLSAWDSYSDCLSSLQAWLEQSSAAVIPGHRPPVRPEAMAEWGSRQAHLNEVGNFLVESTDPQTSRSLSEELRRVNMHWADFVKKNTFDNVTEPGAEVQTRPQDPQTLIREATLILKEPLEATAGPLRTYRKRLQFIMRKLREVDLEFLSSEYPADQLQKLKLTIPEVMSTLCEAEQVCMELQHSVSGLESRLAELLHWETEARELYQLLRAAERQQHQRGQDPRARILISRGLQLEGQVVTEEQDLQVMVMTNQKSSPIQYLRATGIQDRVRAAVAQSQEAVGMLSSLGARRDRSRSPPEESPPPKVFIQAQEKPQNLRQLDARQPTQQPESKSVSHQRHGTFVPKILVQEYREQTTTSPPMPYSYADAVKQTRTKTPPEVQFQPWSMTAVSKQQQTQEPQQQQVEEQLYRQDEKELQQKQFKQKQQQEVEQQEPMPPQPQEWQQKQEQKSMQQQIEIHHCQVLQGKELPEPGKQPSLQQPAVENLASTSNELQSRKARAMKNRPWLQKPVSEDQKISAPHPEEESAQNLIQATQIQPDVEMGRVSVQVVHQHTGDLEPQPQSKAKATKQLQQKQKEQQWQTQQSQNQQQKERHPDRKEQQEQLPRPEKQPKQPEQFQQEQLKQVPSHSIPRQTQPDSDAKVTVLPQSQAESPDLCIKPPALAQAPPQAYTEAYTKAQALARNGFEEAKHCLQQHILEAINVFKDKCISAEQISVKEATLKTLDPELLDEFLRAAKGMEAFCTPSQLRDMEFFTQSVISQWEACFSVDGSFAQAGQHLEALRELCDTLSPEDAHRLAQTQLRECEKRLAAIQHQFSGDQDAPLPESRISVAFSEDVTAQKEHEMPQVCVEVSQVTMKTLSVEKREVEKQTSVEEEVTKKEASERYENCKKTLQAQLAKNEQSIKDVPSDAVSLKGLHTRLQEIQFLRQETESLWSEYGLLWSQVFQLSGNTGLEQEKAELQEQWRRQLLNLQRRGSSLGAALRQIDSTENHMVDFTDRMDRYLRQPKDITAFTLANTNILKDIKELDDNIQNELDQLSRLDPESSDLDPRDCFPLSREVETHRTSLDQLRQQVRKSKAAARALDRFLMSLRTVDEDISGVQGTPCSDAAVLQDGRSKLALIRQSIDSLKEKAPQLDLLLQGARLTITRDGVPASCLDMVTALLRRLEEADSGLAAQQRGLVKETQGKSLGLRKRALLVELRKLQDTIETQGLKEPTLPAVQHRLRGLSDLEGQIQSLHAELQNVRDLQEKQGGGEDLLQELETQWGDTHRGFSDRKKQYSLLLENLKKFQSCRSRLSSTMQRAEQTVSEQASYMGRDNLQRSMTKVRDIKEELGGLGEPIEEMRGVCKQLQTQLKKFPDCSESPYEAEAHTLMDNYLDVTEKTDAYMDNLRVGLELWDKQLMLGGEVDVWAGAKLALFAESHPFYNEQDVLTMRDEIHTHEENIEHFHKKSVEIQEMLQSQEAPLELQVMETQLRKRMEQVKELFTDCTDVFEELIAVKKHLAEKIDECQSAVESIQCSLSKTDASSPKVEEQIQDLVKDLQAQEEQAEAVLKEVALVSSVASSQVLEALSVDSDRLREAISRTKDMIHLKTEERDKGLLKVLQDERKSFEGWYQDLQLSVNECFENPESRADVETSLQRLSSFLKSNDAERRLEQLKVQLDRGSQQVPPEQLAELNTWLKEQREEVETFRSHCLNRQQQMESLLGDLNSLQKQHDSFREWLQVTEKQSAVSQKDEDLLKDLQDKSGRAEALRELLASLRRQGVRAESLLKDGDNLIQRYKNLEARLQKRAKTLSDLQGEHNSFNTLTESTRTWIRNLLRPLTDTDREAQSERSGSWIKNIFKFLSKPGTKNQSEEIKSTAQTILTSKPEGDSKLENLKSLSQSLCDHEDLDETRRQDIQRSLRDTEEQWREALQMAEDTLSEAEKQDLLDQDLDALKTLNESVQSWIRDQEEKLQSVHSHMQVEEKIQVAHDTLNSKHEGESNLQDLKQLCQKLCDNQTLDESGRREVQDVVDQTEEQWRKVMKAAEETLDEAERDATAQSELNAFKIQSEDVQSWMKEQKQRLLSLGGQTQFDERLQISQTVLCEGESKLLVLRTRGQSLRERLQESRRAEVDRPLWDTEQQWTSVVQAASLAELRSLSDDFDAQSKDTRAWVRERQQKMQSAGFQTPPEERRLTAQTILDARPDGDCKVNNLRRRGQSVCDHKDADEGRREFVQRAVKDTEDQWRTLLNAAQQVKGDAEAQVADDTERRTFQLIEFDTCHLDTGRWLEDIQQRLCSVSSQTSAEDRLHSAQDIMSCKPEGDSRLQELRRRGQSLCSLDVDDDQKRRVEEQVRAAEGRWAGAVRDAKETLERAEKQCSLEGQLRDYEVQRESTRVWLQDKQQSLVALESQRDPEKIIVTAQTILSSKPEGDAKLTELRRRSQSLSDQQDVEDDVKREARRTTEDSEEQWRTVLQSAESSLGKAEVQYSLSREAEALCFQAESTKAWVQDLQEEADAKGRGPRGSQAQIEDRLNTAQIILSSRCNAEARVAELKRRVQSLCEHKDLEDEKRLEVEQTVGDIEEQWRTLLQAAEDTQRELKDVVERQTSCRYKRVQAESRLSEIQAQASALPRLFPWPGLGERRQAVERARGLLEQSTALAPVLARVRAQAAELFEVTQDPDWADASWSTGEETTIPALLKELTETVALMVQGVMTERQCTQLVEQHEAAQDWLREHVKGLEEPPADRQGLHNTVNTLKALLQTVEREHREMKELDSARDDLLSLCTPGGRAALALNVGHLHDLCAASEQEVRRRLALCESRLEGLELQLDQRSRELKERAAALQWELRSLDQALTYSEPQNNIAQLQQHWSSLQNCEKSLEDLGVKVHDLREEVRSAPDTSELPAEIVRVVESLCQQHDSLKSRLNEHRGTCTTNTVRCLRECLDALQQWSQSKPSQTVSSVQGTLDEGEKLQARLREALSHHEFLTDCLTPVLFVKLERDGSETLGEAETHKSSLNWSLKDLEEEEKQRQHDLQSSDVQSISLKKTGTSFVAPPRKSKRSPEKKAQVKLQKPIPLTGESTSAEDVLSVSVEALQTETSAPKPDVTDSTEDAETAAEETSTWKSVSETITTTEEAQLKGSKPDVTGEPSEAAAGEPSLIQDVTETVVQEETTPVPSRRKTKTKTTVSSRPLILDGTRIPDPVKTDVEDELTKKVHEIPESLTEQVKTTAEPGQSGEEAMSLEVSQAITDAETKQLKDDFESPTLLTSEPVTETDAEQPKSGLQTQELESSELSTVSEPFTAQTLIADYFEELQETKKEPDDGETSIVQVTIESTETASVEERRLLPSEKQVEDTKTETPEADIVEESKGVPPRKKYKSGEPVSGAEESTCVVKVSEKFLTTEFVPGLLERAASETIEILLPKRKSKGPTRSQKHTDQLATHMEGEPESQPSDLSLKEQTESAGVASRDEEPKDNKKEYGDLKTSSITKEVTERTEMTVKEYKLSPTKRRPKGPKLSPAHGTKGVGDTKQLPDSQEPSREQTENVVEGIESQSLEVSTVMEKMSPHDRTVGAEEPEKTPIVTEFGEGQAEFVVVEKSKLSPPRRKSKRTELPLKPADDETPQALEEPEGQKPVVISSVQKEKALDILPASDSDKSADVASEHITEADQKSSTPDEATSQILPARRKSKSPNVSPELSPMEETQAVEKLDSQKTEAAIVEEPKALPSRRKSKSPKVSPEAPRKEETQAIDQTDSQITEAAIVEEPKVIPKRKSKKGPDSPKLSSTEPTGMTVEVKGKLSPSKRKTKVPELSPEVVTKDEAQIVKEPELQTLMEQTETDVTTTRAPVCDITVAAVVEFKEGGNELEIHKSTSTGEAVTEATEITAIDESKVLPSRRKTKSPKVSPEPSLKEKKQTMEKPDSQITEAAVVEEPKVVPNTRKSKKVPASPKPSSTTEVDAGKTEITVVEKGKLSPTKRKTKALKVSPELFATVRANTNEESESQMPSSGPEDVTESTDISMMEKGTPDVTVVEETMLIPTEVCTVPEAVSAPERPAEDGKKTCTDDEKPVTTSEIIAEKTEIAIVEETKPISQEKDIKSDITQTFEIKPVHPVAERDSTQTTTLESEVTEMSPTEQEIIKLSESMSHLKLVATTLKKQDKEQVSDEPLKPSYKETCVIEKSESQITEAVVMDEPKVKPNKRRSKKSANGKKPSSVVTTLTKMTEVEKEILSPEVSFELANKDQIPTEKIEDQMSSKMQTDVAVVEETTLLTGEISNTFEVCAVPEVVCDLERPTDVEDKESTKELDIVESAEVATEKSETADVEEAKPTSQGVTNLVTSIARQLIETAGEIQTSLVDMIISQVGVSDANREVRKEVVVPTADTHQPQLESPTSHPQDEPLESKGDSKKALDQTIDAPHESEDIDNLLKETTEIQRRYLILDVTRTTQAQEIKPGHPEAEGDTTHEAEADVTLISPTEQQIIQLSESMSHLKLIETTKKKDKVDKKHGVILQLDKEETAKEPKLDITETSTEREEGPEKKERTSPDKPGVGVTEINVQVSKTEYSVQEQPSTLLLHDVDKPPKSLDENTSIEKIHTEPEVCVIQLDVQTTTEAQQPIINIQTNAQEEKEPGVNALITVDVKPEDTAGGVVEIKVQERKVESQTNVVQMDSAPPAESLQACDTEQEVTETSMHEESRSEMVTLKSKEEKPKEMHPETSIHVTKSLDEKMVTTHVEREIRVIQLDMPTTFEEHEKTHVKITKELKTDVQTQSDNGPPNKDETVADEHSEGAAEKTKEIKSVTEVIIKDHKITCVAMTEEPGTEREQTTALSETVPQDKENEDQTDGEVPMVEVRVEKLDKEEPQEAQETICVITPKEPQADEDASLSLDETSVIEEKVDIEPEVCVVQPGITCIIMTEETRIDAEVIALSGKLPDDKEKPDQTDGEVTIIEVSVEKLDNDEPLKPDKTVCVTTPKEPQEDEEGPQSLDETSVIEEKVLIEPEVCVVQPGITCIVTTEGTRIDKEKPDQADGEVTMIELRVEKLDKNEPPEADETICVIVAEKQEDGTQSDAIEPSSVDLSAAQLNKTLPEITLPEQEFIKEGHAQLLEPKMHDVSKSQDVKSESEHELKTVTTEKDPALESSIQLETVTESKEMIPTDFQPDNSTVEMSMVEEKDKAAESLPELGVTDEAQTDKDKTDATEKEEEPARPIQDQQTKTGAEVDLQDIPFPVATTDEVKIQMIDSSKQEFSAEVKLSPAQRPVSEAVLDEITQVGGLPAQENKEENVMTMEKLVVEVPECSAMRNVFTEIQPLVGTGRSIQEEAPETLVTPTNDMEACLHRLVAQILSCKNRPADLSPTAMARQVEEAQQCRDAAQAQVSLLCHLRGADAENGDVLDDQWSATAQDAAAVIHSKEAELQLVNDYCGQIQTIRTTVERQAAELDDVKTSPEQSSSKEAEKLCSIQKNMEANRTVFGDLLLIFTKLCPHLSQSERASAHAEQKNLLEKWRGLERATERNLHHANVTSHEISSIQAQTLTLQEHLDAIEKDLEGKSPSVTQWNCRKAQQLMEANAEVKAAQQRYLYLLQILETLLLSSRWEAETKEVQQRFQTIEDKLNHTEELVSTHTQTSSNPVMEKIITVMNDGLVWAKQTESDIEGRRRRVPLLPEEVHHQLRDLKKLQSEVMGKQGQLELLVEEVTELLPQLDQSEEVPMVRASLQTLDQLSNSTSDKLAAAVREIESGLQTREKMSEQIADLDSWVMAHLHREASRAEDGESRSQAELERRARQIQETLTEADKLAAVCEALLMKSRDISSELSVSENCQLFEKLSNLQEDIRAISSYEKTNKKELDEVLQTVDSNKKNLDAIEQSLRQMMLDLSRHRFPITTESLQPLKPFKNQILEHKSQIDLLQPWIAQEKAVELHTVISEIHNKIINLETKSRDHERYLNMRKRVEELRDQVQDQVRQTKEDSKGLKEKYKICQTLLIQLPLVKWFCEEAHSELQTIISDLYPSQQSAEKQRLKQTEENLDMWQIMLYNNLSIIEWDLLKELDLESVKKDTQVFLVLVQQQLQKHTELEPHEAAVSEEYQRVLSLKKTMESKMRVVEILEQKKGKRKDGKQDLTVLRNSVLSDCDSRMESVLQARESLRGYTSAVKRAALFLKDVEVSLLPPHSSAGLCSERLEEIQKALSALQQQFQTHVEQLQSQFSLHNLLSPQKAEQLQENILSQLLVRMSSLQAKGHHQLESLSRCAEHHRTYIKCGDELIQRVKSAEESLLQFISQKPTCLSDCTDQEAKLAALCEEEESLLRRMYDMKEWCPEPSCRGGREAAVTAVWKRVTRLWRCTRELAARSKQRIVEWTEVNNSVENASTVLDQVEAELPDTSQVKASAEELHDLLQSWEQYQDRLDCEHRSLSALELRAARMLGVPAHLEEAPPTPLCQRLQAMQARYGSVKQRSREGLEATRSELEHREKVQKDLQGVRVWLQAADALLSEMERNNSTQELQEVHSQLYTQKALLQRIMESLKMKYSDMDTPIPVEIEGQMQEVTQSLQGVEVKVGKAVERSGPVHRLGAKLSELQAGLRSVQDRLDQRSPTVIEAKVTQKRVWDELDVWHSCLASVEVDMQDLDKPEEALSLTEKLVEVQQLHSQLSKRAEQRTTLLSKTHTWLQEHREMISSSKSWMAEAQSWLAAPCTYTTSKCLSSHVQSLQMVLSDSAQIRTTLQGFSSVLQEMSQVCEVTALKQQLLDADHQVAEVQDGFTAPLAHLQHAAAEVEAIESEVRRMENDVTEIKTSLSSPEAFPSPREEHLKGVERRIQSMRKTVAEIQRCKPGLCLPEKAEETLTVFSVVDQLQTQLLELEKKVPALFIQQPATPVQTKAQSAEQKTSEVEDEKEDAEDGHIKIVHVEDDVLRRSGAALLTVERSTPEQRRSPDPAQEVTEVSGPEVSEAPEAAPEVSGPEESEAPEAAPEVSGPEESEAPEAAPEVSGPEESEAPEAAAGQGSEHSPEETQDVEGDTDITGASSSEALSNPVGTVTAQSLPESMVNTTVTTVKASKPDSDPQQKCVVS</sequence>
<feature type="compositionally biased region" description="Polar residues" evidence="6">
    <location>
        <begin position="3715"/>
        <end position="3727"/>
    </location>
</feature>
<feature type="region of interest" description="Disordered" evidence="6">
    <location>
        <begin position="1167"/>
        <end position="1253"/>
    </location>
</feature>
<comment type="caution">
    <text evidence="8">The sequence shown here is derived from an EMBL/GenBank/DDBJ whole genome shotgun (WGS) entry which is preliminary data.</text>
</comment>
<dbReference type="Pfam" id="PF25034">
    <property type="entry name" value="Spectrin_SYNE1"/>
    <property type="match status" value="1"/>
</dbReference>
<feature type="compositionally biased region" description="Low complexity" evidence="6">
    <location>
        <begin position="3875"/>
        <end position="3887"/>
    </location>
</feature>
<feature type="domain" description="Calponin-homology (CH)" evidence="7">
    <location>
        <begin position="9"/>
        <end position="114"/>
    </location>
</feature>
<feature type="region of interest" description="Disordered" evidence="6">
    <location>
        <begin position="1079"/>
        <end position="1148"/>
    </location>
</feature>
<protein>
    <submittedName>
        <fullName evidence="8">Nesprin-2-like</fullName>
    </submittedName>
</protein>
<evidence type="ECO:0000256" key="3">
    <source>
        <dbReference type="ARBA" id="ARBA00022737"/>
    </source>
</evidence>
<evidence type="ECO:0000313" key="9">
    <source>
        <dbReference type="Proteomes" id="UP000693946"/>
    </source>
</evidence>
<feature type="region of interest" description="Disordered" evidence="6">
    <location>
        <begin position="5755"/>
        <end position="5803"/>
    </location>
</feature>
<feature type="region of interest" description="Disordered" evidence="6">
    <location>
        <begin position="4474"/>
        <end position="4550"/>
    </location>
</feature>
<feature type="region of interest" description="Disordered" evidence="6">
    <location>
        <begin position="7452"/>
        <end position="7479"/>
    </location>
</feature>
<feature type="compositionally biased region" description="Low complexity" evidence="6">
    <location>
        <begin position="1174"/>
        <end position="1201"/>
    </location>
</feature>
<dbReference type="PROSITE" id="PS50021">
    <property type="entry name" value="CH"/>
    <property type="match status" value="2"/>
</dbReference>
<name>A0AAV6S0Y5_SOLSE</name>
<feature type="region of interest" description="Disordered" evidence="6">
    <location>
        <begin position="5697"/>
        <end position="5727"/>
    </location>
</feature>
<feature type="region of interest" description="Disordered" evidence="6">
    <location>
        <begin position="4631"/>
        <end position="4658"/>
    </location>
</feature>
<feature type="coiled-coil region" evidence="5">
    <location>
        <begin position="2354"/>
        <end position="2412"/>
    </location>
</feature>
<feature type="compositionally biased region" description="Polar residues" evidence="6">
    <location>
        <begin position="4584"/>
        <end position="4595"/>
    </location>
</feature>
<keyword evidence="3" id="KW-0677">Repeat</keyword>
<evidence type="ECO:0000256" key="5">
    <source>
        <dbReference type="SAM" id="Coils"/>
    </source>
</evidence>
<keyword evidence="4" id="KW-0472">Membrane</keyword>
<keyword evidence="2" id="KW-0597">Phosphoprotein</keyword>
<feature type="compositionally biased region" description="Basic and acidic residues" evidence="6">
    <location>
        <begin position="5697"/>
        <end position="5723"/>
    </location>
</feature>
<feature type="compositionally biased region" description="Polar residues" evidence="6">
    <location>
        <begin position="932"/>
        <end position="947"/>
    </location>
</feature>
<dbReference type="FunFam" id="1.10.418.10:FF:000057">
    <property type="entry name" value="Calmin"/>
    <property type="match status" value="1"/>
</dbReference>
<feature type="region of interest" description="Disordered" evidence="6">
    <location>
        <begin position="899"/>
        <end position="919"/>
    </location>
</feature>
<feature type="compositionally biased region" description="Basic and acidic residues" evidence="6">
    <location>
        <begin position="902"/>
        <end position="911"/>
    </location>
</feature>
<feature type="compositionally biased region" description="Polar residues" evidence="6">
    <location>
        <begin position="1238"/>
        <end position="1249"/>
    </location>
</feature>
<feature type="compositionally biased region" description="Low complexity" evidence="6">
    <location>
        <begin position="3755"/>
        <end position="3768"/>
    </location>
</feature>
<feature type="compositionally biased region" description="Polar residues" evidence="6">
    <location>
        <begin position="3814"/>
        <end position="3824"/>
    </location>
</feature>
<evidence type="ECO:0000313" key="8">
    <source>
        <dbReference type="EMBL" id="KAG7509987.1"/>
    </source>
</evidence>
<feature type="compositionally biased region" description="Polar residues" evidence="6">
    <location>
        <begin position="4970"/>
        <end position="4982"/>
    </location>
</feature>
<feature type="compositionally biased region" description="Basic and acidic residues" evidence="6">
    <location>
        <begin position="5776"/>
        <end position="5785"/>
    </location>
</feature>
<feature type="region of interest" description="Disordered" evidence="6">
    <location>
        <begin position="3638"/>
        <end position="3892"/>
    </location>
</feature>
<evidence type="ECO:0000259" key="7">
    <source>
        <dbReference type="PROSITE" id="PS50021"/>
    </source>
</evidence>
<feature type="coiled-coil region" evidence="5">
    <location>
        <begin position="3401"/>
        <end position="3486"/>
    </location>
</feature>
<feature type="compositionally biased region" description="Basic and acidic residues" evidence="6">
    <location>
        <begin position="3047"/>
        <end position="3063"/>
    </location>
</feature>
<feature type="compositionally biased region" description="Basic and acidic residues" evidence="6">
    <location>
        <begin position="4059"/>
        <end position="4073"/>
    </location>
</feature>
<feature type="compositionally biased region" description="Basic and acidic residues" evidence="6">
    <location>
        <begin position="3023"/>
        <end position="3033"/>
    </location>
</feature>
<feature type="compositionally biased region" description="Basic and acidic residues" evidence="6">
    <location>
        <begin position="3932"/>
        <end position="3951"/>
    </location>
</feature>
<feature type="compositionally biased region" description="Low complexity" evidence="6">
    <location>
        <begin position="1225"/>
        <end position="1236"/>
    </location>
</feature>
<feature type="compositionally biased region" description="Basic and acidic residues" evidence="6">
    <location>
        <begin position="3843"/>
        <end position="3852"/>
    </location>
</feature>
<feature type="region of interest" description="Disordered" evidence="6">
    <location>
        <begin position="7628"/>
        <end position="7647"/>
    </location>
</feature>
<feature type="region of interest" description="Disordered" evidence="6">
    <location>
        <begin position="5404"/>
        <end position="5430"/>
    </location>
</feature>
<feature type="compositionally biased region" description="Basic and acidic residues" evidence="6">
    <location>
        <begin position="4082"/>
        <end position="4095"/>
    </location>
</feature>
<proteinExistence type="predicted"/>
<feature type="region of interest" description="Disordered" evidence="6">
    <location>
        <begin position="5102"/>
        <end position="5138"/>
    </location>
</feature>
<dbReference type="InterPro" id="IPR001589">
    <property type="entry name" value="Actinin_actin-bd_CS"/>
</dbReference>
<feature type="region of interest" description="Disordered" evidence="6">
    <location>
        <begin position="1001"/>
        <end position="1067"/>
    </location>
</feature>
<feature type="compositionally biased region" description="Low complexity" evidence="6">
    <location>
        <begin position="7521"/>
        <end position="7536"/>
    </location>
</feature>
<feature type="coiled-coil region" evidence="5">
    <location>
        <begin position="2139"/>
        <end position="2170"/>
    </location>
</feature>
<feature type="compositionally biased region" description="Basic and acidic residues" evidence="6">
    <location>
        <begin position="5277"/>
        <end position="5303"/>
    </location>
</feature>
<feature type="compositionally biased region" description="Basic and acidic residues" evidence="6">
    <location>
        <begin position="1202"/>
        <end position="1224"/>
    </location>
</feature>
<feature type="region of interest" description="Disordered" evidence="6">
    <location>
        <begin position="932"/>
        <end position="955"/>
    </location>
</feature>
<feature type="compositionally biased region" description="Basic and acidic residues" evidence="6">
    <location>
        <begin position="4155"/>
        <end position="4169"/>
    </location>
</feature>
<feature type="compositionally biased region" description="Basic and acidic residues" evidence="6">
    <location>
        <begin position="1020"/>
        <end position="1030"/>
    </location>
</feature>
<feature type="compositionally biased region" description="Basic residues" evidence="6">
    <location>
        <begin position="4785"/>
        <end position="4796"/>
    </location>
</feature>
<feature type="compositionally biased region" description="Polar residues" evidence="6">
    <location>
        <begin position="1088"/>
        <end position="1105"/>
    </location>
</feature>
<feature type="region of interest" description="Disordered" evidence="6">
    <location>
        <begin position="5546"/>
        <end position="5574"/>
    </location>
</feature>
<dbReference type="SMART" id="SM00033">
    <property type="entry name" value="CH"/>
    <property type="match status" value="2"/>
</dbReference>
<dbReference type="InterPro" id="IPR001715">
    <property type="entry name" value="CH_dom"/>
</dbReference>